<sequence length="62" mass="7411">MNSIDYAESCQHIIALRRKCYDALLESKWNVAYELADDILTHSIEIKRYCFEQMRKERDGNL</sequence>
<protein>
    <submittedName>
        <fullName evidence="1">Uncharacterized protein</fullName>
    </submittedName>
</protein>
<accession>A0A6J5N498</accession>
<evidence type="ECO:0000313" key="1">
    <source>
        <dbReference type="EMBL" id="CAB4150639.1"/>
    </source>
</evidence>
<reference evidence="1" key="1">
    <citation type="submission" date="2020-04" db="EMBL/GenBank/DDBJ databases">
        <authorList>
            <person name="Chiriac C."/>
            <person name="Salcher M."/>
            <person name="Ghai R."/>
            <person name="Kavagutti S V."/>
        </authorList>
    </citation>
    <scope>NUCLEOTIDE SEQUENCE</scope>
</reference>
<gene>
    <name evidence="1" type="ORF">UFOVP577_17</name>
</gene>
<proteinExistence type="predicted"/>
<dbReference type="EMBL" id="LR796547">
    <property type="protein sequence ID" value="CAB4150639.1"/>
    <property type="molecule type" value="Genomic_DNA"/>
</dbReference>
<organism evidence="1">
    <name type="scientific">uncultured Caudovirales phage</name>
    <dbReference type="NCBI Taxonomy" id="2100421"/>
    <lineage>
        <taxon>Viruses</taxon>
        <taxon>Duplodnaviria</taxon>
        <taxon>Heunggongvirae</taxon>
        <taxon>Uroviricota</taxon>
        <taxon>Caudoviricetes</taxon>
        <taxon>Peduoviridae</taxon>
        <taxon>Maltschvirus</taxon>
        <taxon>Maltschvirus maltsch</taxon>
    </lineage>
</organism>
<name>A0A6J5N498_9CAUD</name>